<dbReference type="InterPro" id="IPR007077">
    <property type="entry name" value="TfoX_C"/>
</dbReference>
<dbReference type="InterPro" id="IPR047525">
    <property type="entry name" value="TfoX-like"/>
</dbReference>
<dbReference type="Proteomes" id="UP000199569">
    <property type="component" value="Unassembled WGS sequence"/>
</dbReference>
<evidence type="ECO:0000313" key="3">
    <source>
        <dbReference type="Proteomes" id="UP000199569"/>
    </source>
</evidence>
<dbReference type="STRING" id="549386.SAMN02927923_03460"/>
<dbReference type="AlphaFoldDB" id="A0A1G5KNC0"/>
<feature type="domain" description="TfoX C-terminal" evidence="1">
    <location>
        <begin position="5"/>
        <end position="82"/>
    </location>
</feature>
<name>A0A1G5KNC0_9HYPH</name>
<dbReference type="SUPFAM" id="SSF56672">
    <property type="entry name" value="DNA/RNA polymerases"/>
    <property type="match status" value="1"/>
</dbReference>
<dbReference type="PANTHER" id="PTHR36121">
    <property type="entry name" value="PROTEIN SXY"/>
    <property type="match status" value="1"/>
</dbReference>
<dbReference type="InterPro" id="IPR043502">
    <property type="entry name" value="DNA/RNA_pol_sf"/>
</dbReference>
<keyword evidence="3" id="KW-1185">Reference proteome</keyword>
<dbReference type="Pfam" id="PF04994">
    <property type="entry name" value="TfoX_C"/>
    <property type="match status" value="1"/>
</dbReference>
<evidence type="ECO:0000313" key="2">
    <source>
        <dbReference type="EMBL" id="SCZ02163.1"/>
    </source>
</evidence>
<dbReference type="OrthoDB" id="7861542at2"/>
<accession>A0A1G5KNC0</accession>
<gene>
    <name evidence="2" type="ORF">SAMN02927923_03460</name>
</gene>
<sequence length="101" mass="11117">MSDEPISSLPGVGPVTQGWLEEAGIRTISDLEAIGSVEAYRRLKFMQPRRVTLNALYGLEAAMRGCHWLDLPQDVKRALQQQAKAVDAAFHRGPASRCTPI</sequence>
<dbReference type="Gene3D" id="1.10.150.20">
    <property type="entry name" value="5' to 3' exonuclease, C-terminal subdomain"/>
    <property type="match status" value="1"/>
</dbReference>
<dbReference type="RefSeq" id="WP_091137324.1">
    <property type="nucleotide sequence ID" value="NZ_FMVJ01000011.1"/>
</dbReference>
<dbReference type="PANTHER" id="PTHR36121:SF1">
    <property type="entry name" value="PROTEIN SXY"/>
    <property type="match status" value="1"/>
</dbReference>
<dbReference type="EMBL" id="FMVJ01000011">
    <property type="protein sequence ID" value="SCZ02163.1"/>
    <property type="molecule type" value="Genomic_DNA"/>
</dbReference>
<protein>
    <submittedName>
        <fullName evidence="2">TfoX C-terminal domain-containing protein</fullName>
    </submittedName>
</protein>
<reference evidence="2 3" key="1">
    <citation type="submission" date="2016-10" db="EMBL/GenBank/DDBJ databases">
        <authorList>
            <person name="de Groot N.N."/>
        </authorList>
    </citation>
    <scope>NUCLEOTIDE SEQUENCE [LARGE SCALE GENOMIC DNA]</scope>
    <source>
        <strain evidence="2 3">CGMCC 1.7666</strain>
    </source>
</reference>
<organism evidence="2 3">
    <name type="scientific">Microvirga guangxiensis</name>
    <dbReference type="NCBI Taxonomy" id="549386"/>
    <lineage>
        <taxon>Bacteria</taxon>
        <taxon>Pseudomonadati</taxon>
        <taxon>Pseudomonadota</taxon>
        <taxon>Alphaproteobacteria</taxon>
        <taxon>Hyphomicrobiales</taxon>
        <taxon>Methylobacteriaceae</taxon>
        <taxon>Microvirga</taxon>
    </lineage>
</organism>
<proteinExistence type="predicted"/>
<evidence type="ECO:0000259" key="1">
    <source>
        <dbReference type="Pfam" id="PF04994"/>
    </source>
</evidence>